<organism evidence="7 8">
    <name type="scientific">Aquarana catesbeiana</name>
    <name type="common">American bullfrog</name>
    <name type="synonym">Rana catesbeiana</name>
    <dbReference type="NCBI Taxonomy" id="8400"/>
    <lineage>
        <taxon>Eukaryota</taxon>
        <taxon>Metazoa</taxon>
        <taxon>Chordata</taxon>
        <taxon>Craniata</taxon>
        <taxon>Vertebrata</taxon>
        <taxon>Euteleostomi</taxon>
        <taxon>Amphibia</taxon>
        <taxon>Batrachia</taxon>
        <taxon>Anura</taxon>
        <taxon>Neobatrachia</taxon>
        <taxon>Ranoidea</taxon>
        <taxon>Ranidae</taxon>
        <taxon>Aquarana</taxon>
    </lineage>
</organism>
<dbReference type="InterPro" id="IPR042098">
    <property type="entry name" value="TauD-like_sf"/>
</dbReference>
<gene>
    <name evidence="7" type="ORF">AB205_0131040</name>
</gene>
<dbReference type="Gene3D" id="3.60.130.10">
    <property type="entry name" value="Clavaminate synthase-like"/>
    <property type="match status" value="2"/>
</dbReference>
<evidence type="ECO:0000313" key="8">
    <source>
        <dbReference type="Proteomes" id="UP000228934"/>
    </source>
</evidence>
<sequence length="283" mass="32607">MTRYGLEWLSQNSYEGQKQQLVQPRILWSANTYKEANVPSISYSNFLETNEGLQDFLKNFLLYGIAFVDDVPATREDTERAARRIRKQSMAKCGTSHLTSPGETQPTQNRPLTGTQIPPTSRNLVGTGGRTLLVDGFHAAEQVRQRHLKDFDLLSTVPLKHEYIENVGSSHNHMVGIGPVLNVYPWNKELYMIRYNNYDRAVINTVPHDLVHRWYSAHRILTNELRRPENELWVKLKPGKVLFVDNWRVLHGRESFTGYRQLCGCYLTRDDVLNIARLLGLKA</sequence>
<dbReference type="Pfam" id="PF02668">
    <property type="entry name" value="TauD"/>
    <property type="match status" value="1"/>
</dbReference>
<evidence type="ECO:0000256" key="1">
    <source>
        <dbReference type="ARBA" id="ARBA00001961"/>
    </source>
</evidence>
<proteinExistence type="predicted"/>
<evidence type="ECO:0000256" key="4">
    <source>
        <dbReference type="ARBA" id="ARBA00023002"/>
    </source>
</evidence>
<accession>A0A2G9PN32</accession>
<dbReference type="EMBL" id="KV922657">
    <property type="protein sequence ID" value="PIO04738.1"/>
    <property type="molecule type" value="Genomic_DNA"/>
</dbReference>
<protein>
    <recommendedName>
        <fullName evidence="6">TauD/TfdA-like domain-containing protein</fullName>
    </recommendedName>
</protein>
<keyword evidence="3" id="KW-0124">Carnitine biosynthesis</keyword>
<evidence type="ECO:0000256" key="5">
    <source>
        <dbReference type="SAM" id="MobiDB-lite"/>
    </source>
</evidence>
<evidence type="ECO:0000259" key="6">
    <source>
        <dbReference type="Pfam" id="PF02668"/>
    </source>
</evidence>
<dbReference type="AlphaFoldDB" id="A0A2G9PN32"/>
<comment type="cofactor">
    <cofactor evidence="1">
        <name>L-ascorbate</name>
        <dbReference type="ChEBI" id="CHEBI:38290"/>
    </cofactor>
</comment>
<feature type="domain" description="TauD/TfdA-like" evidence="6">
    <location>
        <begin position="127"/>
        <end position="266"/>
    </location>
</feature>
<name>A0A2G9PN32_AQUCT</name>
<evidence type="ECO:0000256" key="3">
    <source>
        <dbReference type="ARBA" id="ARBA00022873"/>
    </source>
</evidence>
<keyword evidence="8" id="KW-1185">Reference proteome</keyword>
<dbReference type="PANTHER" id="PTHR10696:SF51">
    <property type="entry name" value="TRIMETHYLLYSINE DIOXYGENASE, MITOCHONDRIAL"/>
    <property type="match status" value="1"/>
</dbReference>
<dbReference type="CDD" id="cd00250">
    <property type="entry name" value="CAS_like"/>
    <property type="match status" value="1"/>
</dbReference>
<keyword evidence="4" id="KW-0560">Oxidoreductase</keyword>
<comment type="pathway">
    <text evidence="2">Amine and polyamine biosynthesis; carnitine biosynthesis.</text>
</comment>
<dbReference type="InterPro" id="IPR003819">
    <property type="entry name" value="TauD/TfdA-like"/>
</dbReference>
<evidence type="ECO:0000256" key="2">
    <source>
        <dbReference type="ARBA" id="ARBA00005022"/>
    </source>
</evidence>
<dbReference type="GO" id="GO:0016491">
    <property type="term" value="F:oxidoreductase activity"/>
    <property type="evidence" value="ECO:0007669"/>
    <property type="project" value="UniProtKB-KW"/>
</dbReference>
<reference evidence="8" key="1">
    <citation type="journal article" date="2017" name="Nat. Commun.">
        <title>The North American bullfrog draft genome provides insight into hormonal regulation of long noncoding RNA.</title>
        <authorList>
            <person name="Hammond S.A."/>
            <person name="Warren R.L."/>
            <person name="Vandervalk B.P."/>
            <person name="Kucuk E."/>
            <person name="Khan H."/>
            <person name="Gibb E.A."/>
            <person name="Pandoh P."/>
            <person name="Kirk H."/>
            <person name="Zhao Y."/>
            <person name="Jones M."/>
            <person name="Mungall A.J."/>
            <person name="Coope R."/>
            <person name="Pleasance S."/>
            <person name="Moore R.A."/>
            <person name="Holt R.A."/>
            <person name="Round J.M."/>
            <person name="Ohora S."/>
            <person name="Walle B.V."/>
            <person name="Veldhoen N."/>
            <person name="Helbing C.C."/>
            <person name="Birol I."/>
        </authorList>
    </citation>
    <scope>NUCLEOTIDE SEQUENCE [LARGE SCALE GENOMIC DNA]</scope>
</reference>
<dbReference type="GO" id="GO:0045329">
    <property type="term" value="P:carnitine biosynthetic process"/>
    <property type="evidence" value="ECO:0007669"/>
    <property type="project" value="UniProtKB-KW"/>
</dbReference>
<dbReference type="PANTHER" id="PTHR10696">
    <property type="entry name" value="GAMMA-BUTYROBETAINE HYDROXYLASE-RELATED"/>
    <property type="match status" value="1"/>
</dbReference>
<feature type="compositionally biased region" description="Polar residues" evidence="5">
    <location>
        <begin position="96"/>
        <end position="121"/>
    </location>
</feature>
<dbReference type="SUPFAM" id="SSF51197">
    <property type="entry name" value="Clavaminate synthase-like"/>
    <property type="match status" value="1"/>
</dbReference>
<evidence type="ECO:0000313" key="7">
    <source>
        <dbReference type="EMBL" id="PIO04738.1"/>
    </source>
</evidence>
<dbReference type="OrthoDB" id="408743at2759"/>
<dbReference type="InterPro" id="IPR050411">
    <property type="entry name" value="AlphaKG_dependent_hydroxylases"/>
</dbReference>
<dbReference type="Proteomes" id="UP000228934">
    <property type="component" value="Unassembled WGS sequence"/>
</dbReference>
<dbReference type="GO" id="GO:0005739">
    <property type="term" value="C:mitochondrion"/>
    <property type="evidence" value="ECO:0007669"/>
    <property type="project" value="TreeGrafter"/>
</dbReference>
<feature type="region of interest" description="Disordered" evidence="5">
    <location>
        <begin position="86"/>
        <end position="121"/>
    </location>
</feature>